<dbReference type="EMBL" id="FOHB01000004">
    <property type="protein sequence ID" value="SES28650.1"/>
    <property type="molecule type" value="Genomic_DNA"/>
</dbReference>
<feature type="transmembrane region" description="Helical" evidence="1">
    <location>
        <begin position="68"/>
        <end position="89"/>
    </location>
</feature>
<sequence length="380" mass="41822">MLPQTLAPTERVATPEAPHRPPRLTLLDGLRFLAALAVVGYHFTAIKTPVWGTPTISAFPELHQVTRYGYLGVDLFFFISGFVILMTAWGRELPAYVGSRVARLFPGYWAGVLLTGGLLLAVSNVSGKDVTIPQVITNLTMLHEPNGVNHVDGVYWTLWVEMRFYLLVGLLMLVGLTRQRVLAFATLWPVVAALAATTDQAFLSELLIAQWAPYFAAGMLLYLVHREGWSPLLGGLVGLQVVLAMTKAADYAHIIHRKTGGEAKSLVAMAVVLLCFAAVALVTTTRLQHVRWRLATTLGLLTYPLYLVHEYWGLFVISKLSGSLPRLVVLLVAVLFVLGLAWLVNRVVERPLAPLMRRWVTQGLRTPAERTAAPAARTTT</sequence>
<accession>A0A1H9W3Y1</accession>
<feature type="transmembrane region" description="Helical" evidence="1">
    <location>
        <begin position="208"/>
        <end position="225"/>
    </location>
</feature>
<evidence type="ECO:0000313" key="4">
    <source>
        <dbReference type="Proteomes" id="UP000199019"/>
    </source>
</evidence>
<name>A0A1H9W3Y1_9MICO</name>
<dbReference type="GO" id="GO:0016020">
    <property type="term" value="C:membrane"/>
    <property type="evidence" value="ECO:0007669"/>
    <property type="project" value="TreeGrafter"/>
</dbReference>
<keyword evidence="4" id="KW-1185">Reference proteome</keyword>
<keyword evidence="3" id="KW-0378">Hydrolase</keyword>
<feature type="transmembrane region" description="Helical" evidence="1">
    <location>
        <begin position="266"/>
        <end position="283"/>
    </location>
</feature>
<dbReference type="STRING" id="587636.SAMN05216199_2770"/>
<dbReference type="PANTHER" id="PTHR23028:SF53">
    <property type="entry name" value="ACYL_TRANSF_3 DOMAIN-CONTAINING PROTEIN"/>
    <property type="match status" value="1"/>
</dbReference>
<keyword evidence="1" id="KW-0472">Membrane</keyword>
<feature type="transmembrane region" description="Helical" evidence="1">
    <location>
        <begin position="290"/>
        <end position="307"/>
    </location>
</feature>
<feature type="transmembrane region" description="Helical" evidence="1">
    <location>
        <begin position="181"/>
        <end position="202"/>
    </location>
</feature>
<evidence type="ECO:0000259" key="2">
    <source>
        <dbReference type="Pfam" id="PF01757"/>
    </source>
</evidence>
<evidence type="ECO:0000256" key="1">
    <source>
        <dbReference type="SAM" id="Phobius"/>
    </source>
</evidence>
<keyword evidence="1" id="KW-0812">Transmembrane</keyword>
<feature type="transmembrane region" description="Helical" evidence="1">
    <location>
        <begin position="232"/>
        <end position="254"/>
    </location>
</feature>
<proteinExistence type="predicted"/>
<dbReference type="RefSeq" id="WP_177180350.1">
    <property type="nucleotide sequence ID" value="NZ_FOHB01000004.1"/>
</dbReference>
<organism evidence="3 4">
    <name type="scientific">Pedococcus cremeus</name>
    <dbReference type="NCBI Taxonomy" id="587636"/>
    <lineage>
        <taxon>Bacteria</taxon>
        <taxon>Bacillati</taxon>
        <taxon>Actinomycetota</taxon>
        <taxon>Actinomycetes</taxon>
        <taxon>Micrococcales</taxon>
        <taxon>Intrasporangiaceae</taxon>
        <taxon>Pedococcus</taxon>
    </lineage>
</organism>
<dbReference type="GO" id="GO:0016747">
    <property type="term" value="F:acyltransferase activity, transferring groups other than amino-acyl groups"/>
    <property type="evidence" value="ECO:0007669"/>
    <property type="project" value="InterPro"/>
</dbReference>
<dbReference type="InterPro" id="IPR050879">
    <property type="entry name" value="Acyltransferase_3"/>
</dbReference>
<feature type="transmembrane region" description="Helical" evidence="1">
    <location>
        <begin position="154"/>
        <end position="174"/>
    </location>
</feature>
<keyword evidence="1" id="KW-1133">Transmembrane helix</keyword>
<reference evidence="4" key="1">
    <citation type="submission" date="2016-10" db="EMBL/GenBank/DDBJ databases">
        <authorList>
            <person name="Varghese N."/>
            <person name="Submissions S."/>
        </authorList>
    </citation>
    <scope>NUCLEOTIDE SEQUENCE [LARGE SCALE GENOMIC DNA]</scope>
    <source>
        <strain evidence="4">CGMCC 1.6963</strain>
    </source>
</reference>
<keyword evidence="3" id="KW-0808">Transferase</keyword>
<feature type="transmembrane region" description="Helical" evidence="1">
    <location>
        <begin position="30"/>
        <end position="48"/>
    </location>
</feature>
<dbReference type="GO" id="GO:0016787">
    <property type="term" value="F:hydrolase activity"/>
    <property type="evidence" value="ECO:0007669"/>
    <property type="project" value="UniProtKB-KW"/>
</dbReference>
<dbReference type="Pfam" id="PF01757">
    <property type="entry name" value="Acyl_transf_3"/>
    <property type="match status" value="1"/>
</dbReference>
<feature type="transmembrane region" description="Helical" evidence="1">
    <location>
        <begin position="101"/>
        <end position="122"/>
    </location>
</feature>
<dbReference type="PANTHER" id="PTHR23028">
    <property type="entry name" value="ACETYLTRANSFERASE"/>
    <property type="match status" value="1"/>
</dbReference>
<evidence type="ECO:0000313" key="3">
    <source>
        <dbReference type="EMBL" id="SES28650.1"/>
    </source>
</evidence>
<protein>
    <submittedName>
        <fullName evidence="3">Peptidoglycan/LPS O-acetylase OafA/YrhL, contains acyltransferase and SGNH-hydrolase domains</fullName>
    </submittedName>
</protein>
<dbReference type="Proteomes" id="UP000199019">
    <property type="component" value="Unassembled WGS sequence"/>
</dbReference>
<dbReference type="InterPro" id="IPR002656">
    <property type="entry name" value="Acyl_transf_3_dom"/>
</dbReference>
<feature type="domain" description="Acyltransferase 3" evidence="2">
    <location>
        <begin position="27"/>
        <end position="345"/>
    </location>
</feature>
<keyword evidence="3" id="KW-0012">Acyltransferase</keyword>
<dbReference type="AlphaFoldDB" id="A0A1H9W3Y1"/>
<feature type="transmembrane region" description="Helical" evidence="1">
    <location>
        <begin position="327"/>
        <end position="348"/>
    </location>
</feature>
<gene>
    <name evidence="3" type="ORF">SAMN05216199_2770</name>
</gene>
<dbReference type="GO" id="GO:0009103">
    <property type="term" value="P:lipopolysaccharide biosynthetic process"/>
    <property type="evidence" value="ECO:0007669"/>
    <property type="project" value="TreeGrafter"/>
</dbReference>